<dbReference type="AlphaFoldDB" id="A0A4S8PJH5"/>
<keyword evidence="2" id="KW-1185">Reference proteome</keyword>
<accession>A0A4S8PJH5</accession>
<protein>
    <submittedName>
        <fullName evidence="1">Uncharacterized protein</fullName>
    </submittedName>
</protein>
<dbReference type="OrthoDB" id="3818356at2"/>
<dbReference type="RefSeq" id="WP_136528696.1">
    <property type="nucleotide sequence ID" value="NZ_STGX01000003.1"/>
</dbReference>
<sequence length="351" mass="37616">MSLPDPPVSRTRREGLRVGWIMLFSALTLVPLTVWHQVREPDSAVEAVTAFMEALRDKDLERAYEFVGTALPAGAEAAFLRPEAIGEWELLAVEQPRNTIGLQEPVTVTIGTEDGTAEGAFTVDEDDGEYTLRDPFQTVTIAASSYLSVEVNDLTVPMPPETTWGAWYMGQAQRTITLLPGVYRFFGGEPVALIGDDDGGSEPFGAPLPEPDEEAAASLQEAVNAYVDGCVEYRLGAPPGCPFATDGLVDTEDRRRVDAVGDLVWTVEEYPVAAVATAAGSYEEPVLVVEFTEPGRLVLEGTGTEDRGDPAPFTAACHFGGTGLHVLEDADGSFQVAPLGYGPEDTCRGTE</sequence>
<organism evidence="1 2">
    <name type="scientific">Glycomyces paridis</name>
    <dbReference type="NCBI Taxonomy" id="2126555"/>
    <lineage>
        <taxon>Bacteria</taxon>
        <taxon>Bacillati</taxon>
        <taxon>Actinomycetota</taxon>
        <taxon>Actinomycetes</taxon>
        <taxon>Glycomycetales</taxon>
        <taxon>Glycomycetaceae</taxon>
        <taxon>Glycomyces</taxon>
    </lineage>
</organism>
<comment type="caution">
    <text evidence="1">The sequence shown here is derived from an EMBL/GenBank/DDBJ whole genome shotgun (WGS) entry which is preliminary data.</text>
</comment>
<name>A0A4S8PJH5_9ACTN</name>
<evidence type="ECO:0000313" key="2">
    <source>
        <dbReference type="Proteomes" id="UP000305792"/>
    </source>
</evidence>
<dbReference type="Proteomes" id="UP000305792">
    <property type="component" value="Unassembled WGS sequence"/>
</dbReference>
<gene>
    <name evidence="1" type="ORF">E9998_05495</name>
</gene>
<evidence type="ECO:0000313" key="1">
    <source>
        <dbReference type="EMBL" id="THV30830.1"/>
    </source>
</evidence>
<reference evidence="1 2" key="1">
    <citation type="journal article" date="2018" name="Int. J. Syst. Evol. Microbiol.">
        <title>Glycomyces paridis sp. nov., isolated from the medicinal plant Paris polyphylla.</title>
        <authorList>
            <person name="Fang X.M."/>
            <person name="Bai J.L."/>
            <person name="Su J."/>
            <person name="Zhao L.L."/>
            <person name="Liu H.Y."/>
            <person name="Ma B.P."/>
            <person name="Zhang Y.Q."/>
            <person name="Yu L.Y."/>
        </authorList>
    </citation>
    <scope>NUCLEOTIDE SEQUENCE [LARGE SCALE GENOMIC DNA]</scope>
    <source>
        <strain evidence="1 2">CPCC 204357</strain>
    </source>
</reference>
<dbReference type="EMBL" id="STGX01000003">
    <property type="protein sequence ID" value="THV30830.1"/>
    <property type="molecule type" value="Genomic_DNA"/>
</dbReference>
<proteinExistence type="predicted"/>